<feature type="non-terminal residue" evidence="3">
    <location>
        <position position="1"/>
    </location>
</feature>
<feature type="region of interest" description="Disordered" evidence="1">
    <location>
        <begin position="222"/>
        <end position="243"/>
    </location>
</feature>
<protein>
    <submittedName>
        <fullName evidence="3">DUF222 domain-containing protein</fullName>
    </submittedName>
</protein>
<dbReference type="Proteomes" id="UP000380867">
    <property type="component" value="Unassembled WGS sequence"/>
</dbReference>
<dbReference type="CDD" id="cd00085">
    <property type="entry name" value="HNHc"/>
    <property type="match status" value="1"/>
</dbReference>
<reference evidence="3" key="1">
    <citation type="submission" date="2019-09" db="EMBL/GenBank/DDBJ databases">
        <authorList>
            <person name="Li J."/>
        </authorList>
    </citation>
    <scope>NUCLEOTIDE SEQUENCE [LARGE SCALE GENOMIC DNA]</scope>
    <source>
        <strain evidence="3">JCM 14732</strain>
    </source>
</reference>
<dbReference type="InterPro" id="IPR003870">
    <property type="entry name" value="DUF222"/>
</dbReference>
<sequence>WRRSEFWMSDDGDGTCRGGFRIPQAQADQLRTAIEAISAPRRDHLHDHTPGAESYYDRDLEHRHRLGMGFAELCDHLPTDKLPGKGGLSATLMVRFDHDTLVHGITPATLSTGTRISASQARLMACNAGLIPQVFNGKPLPLDHGHEQRLFTKTQKQALANRDGGCTFPDCDRPPEWCEAHHWRMRWADGGETRLADGVLICPFHHRTIHDTRWAIRMSPVDGHPEYRPPGSDTWKRNHRWRP</sequence>
<dbReference type="RefSeq" id="WP_149689685.1">
    <property type="nucleotide sequence ID" value="NZ_SDPQ02000002.1"/>
</dbReference>
<organism evidence="3 4">
    <name type="scientific">Aeromicrobium ginsengisoli</name>
    <dbReference type="NCBI Taxonomy" id="363867"/>
    <lineage>
        <taxon>Bacteria</taxon>
        <taxon>Bacillati</taxon>
        <taxon>Actinomycetota</taxon>
        <taxon>Actinomycetes</taxon>
        <taxon>Propionibacteriales</taxon>
        <taxon>Nocardioidaceae</taxon>
        <taxon>Aeromicrobium</taxon>
    </lineage>
</organism>
<proteinExistence type="predicted"/>
<accession>A0A5M4FFV1</accession>
<gene>
    <name evidence="3" type="ORF">ESP70_013115</name>
</gene>
<dbReference type="AlphaFoldDB" id="A0A5M4FFV1"/>
<dbReference type="EMBL" id="SDPQ02000002">
    <property type="protein sequence ID" value="KAA1398257.1"/>
    <property type="molecule type" value="Genomic_DNA"/>
</dbReference>
<dbReference type="OrthoDB" id="5170592at2"/>
<dbReference type="Pfam" id="PF02720">
    <property type="entry name" value="DUF222"/>
    <property type="match status" value="1"/>
</dbReference>
<evidence type="ECO:0000256" key="1">
    <source>
        <dbReference type="SAM" id="MobiDB-lite"/>
    </source>
</evidence>
<keyword evidence="4" id="KW-1185">Reference proteome</keyword>
<evidence type="ECO:0000313" key="4">
    <source>
        <dbReference type="Proteomes" id="UP000380867"/>
    </source>
</evidence>
<name>A0A5M4FFV1_9ACTN</name>
<dbReference type="SMART" id="SM00507">
    <property type="entry name" value="HNHc"/>
    <property type="match status" value="1"/>
</dbReference>
<dbReference type="InterPro" id="IPR003615">
    <property type="entry name" value="HNH_nuc"/>
</dbReference>
<evidence type="ECO:0000313" key="3">
    <source>
        <dbReference type="EMBL" id="KAA1398257.1"/>
    </source>
</evidence>
<feature type="domain" description="HNH nuclease" evidence="2">
    <location>
        <begin position="154"/>
        <end position="207"/>
    </location>
</feature>
<comment type="caution">
    <text evidence="3">The sequence shown here is derived from an EMBL/GenBank/DDBJ whole genome shotgun (WGS) entry which is preliminary data.</text>
</comment>
<evidence type="ECO:0000259" key="2">
    <source>
        <dbReference type="SMART" id="SM00507"/>
    </source>
</evidence>